<dbReference type="CDD" id="cd12914">
    <property type="entry name" value="PDC1_DGC_like"/>
    <property type="match status" value="1"/>
</dbReference>
<evidence type="ECO:0000256" key="2">
    <source>
        <dbReference type="ARBA" id="ARBA00012438"/>
    </source>
</evidence>
<evidence type="ECO:0000313" key="12">
    <source>
        <dbReference type="EMBL" id="KAB2801514.1"/>
    </source>
</evidence>
<dbReference type="PRINTS" id="PR00344">
    <property type="entry name" value="BCTRLSENSOR"/>
</dbReference>
<dbReference type="Gene3D" id="1.10.287.130">
    <property type="match status" value="1"/>
</dbReference>
<dbReference type="PANTHER" id="PTHR43065">
    <property type="entry name" value="SENSOR HISTIDINE KINASE"/>
    <property type="match status" value="1"/>
</dbReference>
<reference evidence="13" key="2">
    <citation type="submission" date="2020-09" db="EMBL/GenBank/DDBJ databases">
        <authorList>
            <person name="Dalcin Martins P."/>
        </authorList>
    </citation>
    <scope>NUCLEOTIDE SEQUENCE</scope>
    <source>
        <strain evidence="13">MAG47</strain>
    </source>
</reference>
<proteinExistence type="predicted"/>
<evidence type="ECO:0000259" key="10">
    <source>
        <dbReference type="PROSITE" id="PS50109"/>
    </source>
</evidence>
<reference evidence="12 14" key="1">
    <citation type="submission" date="2019-09" db="EMBL/GenBank/DDBJ databases">
        <title>Taxonomic organization of the family Brucellaceae based on a phylogenomic approach.</title>
        <authorList>
            <person name="Leclercq S."/>
            <person name="Cloeckaert A."/>
            <person name="Zygmunt M.S."/>
        </authorList>
    </citation>
    <scope>NUCLEOTIDE SEQUENCE [LARGE SCALE GENOMIC DNA]</scope>
    <source>
        <strain evidence="12 14">CCUG 34461</strain>
    </source>
</reference>
<evidence type="ECO:0000256" key="3">
    <source>
        <dbReference type="ARBA" id="ARBA00022553"/>
    </source>
</evidence>
<dbReference type="Gene3D" id="3.30.565.10">
    <property type="entry name" value="Histidine kinase-like ATPase, C-terminal domain"/>
    <property type="match status" value="1"/>
</dbReference>
<dbReference type="InterPro" id="IPR013656">
    <property type="entry name" value="PAS_4"/>
</dbReference>
<keyword evidence="9" id="KW-0812">Transmembrane</keyword>
<dbReference type="InterPro" id="IPR003594">
    <property type="entry name" value="HATPase_dom"/>
</dbReference>
<dbReference type="GO" id="GO:0005524">
    <property type="term" value="F:ATP binding"/>
    <property type="evidence" value="ECO:0007669"/>
    <property type="project" value="UniProtKB-KW"/>
</dbReference>
<evidence type="ECO:0000256" key="6">
    <source>
        <dbReference type="ARBA" id="ARBA00022777"/>
    </source>
</evidence>
<feature type="transmembrane region" description="Helical" evidence="9">
    <location>
        <begin position="51"/>
        <end position="71"/>
    </location>
</feature>
<keyword evidence="4" id="KW-0808">Transferase</keyword>
<evidence type="ECO:0000259" key="11">
    <source>
        <dbReference type="PROSITE" id="PS50113"/>
    </source>
</evidence>
<feature type="transmembrane region" description="Helical" evidence="9">
    <location>
        <begin position="315"/>
        <end position="343"/>
    </location>
</feature>
<dbReference type="CDD" id="cd12915">
    <property type="entry name" value="PDC2_DGC_like"/>
    <property type="match status" value="1"/>
</dbReference>
<dbReference type="Pfam" id="PF02518">
    <property type="entry name" value="HATPase_c"/>
    <property type="match status" value="1"/>
</dbReference>
<dbReference type="Proteomes" id="UP000441102">
    <property type="component" value="Unassembled WGS sequence"/>
</dbReference>
<organism evidence="12 14">
    <name type="scientific">Brucella anthropi</name>
    <name type="common">Ochrobactrum anthropi</name>
    <dbReference type="NCBI Taxonomy" id="529"/>
    <lineage>
        <taxon>Bacteria</taxon>
        <taxon>Pseudomonadati</taxon>
        <taxon>Pseudomonadota</taxon>
        <taxon>Alphaproteobacteria</taxon>
        <taxon>Hyphomicrobiales</taxon>
        <taxon>Brucellaceae</taxon>
        <taxon>Brucella/Ochrobactrum group</taxon>
        <taxon>Brucella</taxon>
    </lineage>
</organism>
<dbReference type="EC" id="2.7.13.3" evidence="2"/>
<evidence type="ECO:0000256" key="1">
    <source>
        <dbReference type="ARBA" id="ARBA00000085"/>
    </source>
</evidence>
<evidence type="ECO:0000256" key="5">
    <source>
        <dbReference type="ARBA" id="ARBA00022741"/>
    </source>
</evidence>
<protein>
    <recommendedName>
        <fullName evidence="2">histidine kinase</fullName>
        <ecNumber evidence="2">2.7.13.3</ecNumber>
    </recommendedName>
</protein>
<evidence type="ECO:0000256" key="7">
    <source>
        <dbReference type="ARBA" id="ARBA00022840"/>
    </source>
</evidence>
<dbReference type="InterPro" id="IPR004358">
    <property type="entry name" value="Sig_transdc_His_kin-like_C"/>
</dbReference>
<dbReference type="PROSITE" id="PS50109">
    <property type="entry name" value="HIS_KIN"/>
    <property type="match status" value="1"/>
</dbReference>
<dbReference type="PROSITE" id="PS50113">
    <property type="entry name" value="PAC"/>
    <property type="match status" value="1"/>
</dbReference>
<dbReference type="SMART" id="SM00387">
    <property type="entry name" value="HATPase_c"/>
    <property type="match status" value="1"/>
</dbReference>
<accession>A0A6I0DV22</accession>
<dbReference type="AlphaFoldDB" id="A0A6I0DV22"/>
<dbReference type="PANTHER" id="PTHR43065:SF46">
    <property type="entry name" value="C4-DICARBOXYLATE TRANSPORT SENSOR PROTEIN DCTB"/>
    <property type="match status" value="1"/>
</dbReference>
<dbReference type="Proteomes" id="UP000642265">
    <property type="component" value="Unassembled WGS sequence"/>
</dbReference>
<evidence type="ECO:0000256" key="4">
    <source>
        <dbReference type="ARBA" id="ARBA00022679"/>
    </source>
</evidence>
<dbReference type="GO" id="GO:0000155">
    <property type="term" value="F:phosphorelay sensor kinase activity"/>
    <property type="evidence" value="ECO:0007669"/>
    <property type="project" value="InterPro"/>
</dbReference>
<dbReference type="SUPFAM" id="SSF55874">
    <property type="entry name" value="ATPase domain of HSP90 chaperone/DNA topoisomerase II/histidine kinase"/>
    <property type="match status" value="1"/>
</dbReference>
<keyword evidence="5" id="KW-0547">Nucleotide-binding</keyword>
<keyword evidence="7" id="KW-0067">ATP-binding</keyword>
<dbReference type="InterPro" id="IPR000700">
    <property type="entry name" value="PAS-assoc_C"/>
</dbReference>
<dbReference type="InterPro" id="IPR000014">
    <property type="entry name" value="PAS"/>
</dbReference>
<keyword evidence="8" id="KW-0902">Two-component regulatory system</keyword>
<keyword evidence="9" id="KW-1133">Transmembrane helix</keyword>
<dbReference type="SUPFAM" id="SSF55785">
    <property type="entry name" value="PYP-like sensor domain (PAS domain)"/>
    <property type="match status" value="1"/>
</dbReference>
<evidence type="ECO:0000256" key="9">
    <source>
        <dbReference type="SAM" id="Phobius"/>
    </source>
</evidence>
<dbReference type="CDD" id="cd00082">
    <property type="entry name" value="HisKA"/>
    <property type="match status" value="1"/>
</dbReference>
<dbReference type="SUPFAM" id="SSF47384">
    <property type="entry name" value="Homodimeric domain of signal transducing histidine kinase"/>
    <property type="match status" value="1"/>
</dbReference>
<feature type="domain" description="PAC" evidence="11">
    <location>
        <begin position="427"/>
        <end position="483"/>
    </location>
</feature>
<evidence type="ECO:0000313" key="13">
    <source>
        <dbReference type="EMBL" id="MBE0563095.1"/>
    </source>
</evidence>
<dbReference type="Pfam" id="PF08448">
    <property type="entry name" value="PAS_4"/>
    <property type="match status" value="1"/>
</dbReference>
<keyword evidence="9" id="KW-0472">Membrane</keyword>
<sequence length="732" mass="79053">MVFQGKLNNHARQILSLCYKLCVLLVCADMPDFGKSMERLTKIDRSTLRTYWLVAAFVVLIASLGAATMIYRDYKNRIDDTGQQAMSLAQALAEHTTQIFAKLDALSRAIMEDRADRIVSEGLLSEVMRRRAAAEPAAMGIAIIDRDGRVYASGLDDYPVGRNLSDTPDFKTLNRSDAPDFYISKPYKSDLNVPGDYSGWAMSYARRISSESGGFNGYVLIVVDEAYLYGFYTQLDEQPGMVIGLMGTDGVIRASSSPSVVGQNVASYIPEELEAGKGIRINPSVRSGIERIFAYYRSSAAPLMAYVGVPTAPIYAAWLAASSVIVAALAALFAALIAIGIILGKYMQSRVSLVQVMIEAANQRRDKEFLETIVNTGGVLMAVTDAEGRFIVANQAMHELFPDIESRKSEAGAISHPLGEAFSTVVENLPWQALNNIVLADGRKRALSWSVSPIKTNEGDIKNLVAVGLDITEQRDAELAIYQSGKLVTLGEVATGIAHEINQPLAALAMAIDNLQARLSEGKLDQSMMIESLELASGQVDRAANIVRHMRIYGHRSDGSLRPLDPADAIEGVLTIAGRQIANEGVTINRNYKSGEFSVMGDLVLVEQIILNLLLNARDAILENCVSAGTTAEEADADYITISVERGPDNMIAIVVADSGPGIPPAILDRLFEPFFTTKPVGKGTGLGLSLGYGMARDMGGSLEARNGAKGAEFRLVLCNAETISGREAINE</sequence>
<dbReference type="InterPro" id="IPR035965">
    <property type="entry name" value="PAS-like_dom_sf"/>
</dbReference>
<name>A0A6I0DV22_BRUAN</name>
<dbReference type="InterPro" id="IPR036890">
    <property type="entry name" value="HATPase_C_sf"/>
</dbReference>
<evidence type="ECO:0000256" key="8">
    <source>
        <dbReference type="ARBA" id="ARBA00023012"/>
    </source>
</evidence>
<dbReference type="RefSeq" id="WP_080641650.1">
    <property type="nucleotide sequence ID" value="NZ_CP044970.1"/>
</dbReference>
<dbReference type="Gene3D" id="3.30.450.20">
    <property type="entry name" value="PAS domain"/>
    <property type="match status" value="3"/>
</dbReference>
<evidence type="ECO:0000313" key="14">
    <source>
        <dbReference type="Proteomes" id="UP000441102"/>
    </source>
</evidence>
<reference evidence="13" key="3">
    <citation type="submission" date="2020-10" db="EMBL/GenBank/DDBJ databases">
        <title>Enrichment of novel Verrucomicrobia, Bacteroidetes and Krumholzibacteria in an oxygen-limited, methane- and iron-fed bioreactor inoculated with Bothnian Sea sediments.</title>
        <authorList>
            <person name="Martins P.D."/>
            <person name="de Jong A."/>
            <person name="Lenstra W.K."/>
            <person name="van Helmond N.A.G.M."/>
            <person name="Slomp C.P."/>
            <person name="Jetten M.S.M."/>
            <person name="Welte C.U."/>
            <person name="Rasigraf O."/>
        </authorList>
    </citation>
    <scope>NUCLEOTIDE SEQUENCE</scope>
    <source>
        <strain evidence="13">MAG47</strain>
    </source>
</reference>
<dbReference type="CDD" id="cd00130">
    <property type="entry name" value="PAS"/>
    <property type="match status" value="1"/>
</dbReference>
<dbReference type="InterPro" id="IPR003661">
    <property type="entry name" value="HisK_dim/P_dom"/>
</dbReference>
<dbReference type="GeneID" id="61316321"/>
<comment type="catalytic activity">
    <reaction evidence="1">
        <text>ATP + protein L-histidine = ADP + protein N-phospho-L-histidine.</text>
        <dbReference type="EC" id="2.7.13.3"/>
    </reaction>
</comment>
<gene>
    <name evidence="12" type="ORF">F9L06_07455</name>
    <name evidence="13" type="ORF">IH622_20065</name>
</gene>
<comment type="caution">
    <text evidence="12">The sequence shown here is derived from an EMBL/GenBank/DDBJ whole genome shotgun (WGS) entry which is preliminary data.</text>
</comment>
<dbReference type="EMBL" id="JACZKO010000050">
    <property type="protein sequence ID" value="MBE0563095.1"/>
    <property type="molecule type" value="Genomic_DNA"/>
</dbReference>
<keyword evidence="6" id="KW-0418">Kinase</keyword>
<keyword evidence="3" id="KW-0597">Phosphoprotein</keyword>
<dbReference type="EMBL" id="WBWX01000002">
    <property type="protein sequence ID" value="KAB2801514.1"/>
    <property type="molecule type" value="Genomic_DNA"/>
</dbReference>
<dbReference type="SMART" id="SM00388">
    <property type="entry name" value="HisKA"/>
    <property type="match status" value="1"/>
</dbReference>
<feature type="domain" description="Histidine kinase" evidence="10">
    <location>
        <begin position="496"/>
        <end position="722"/>
    </location>
</feature>
<dbReference type="InterPro" id="IPR036097">
    <property type="entry name" value="HisK_dim/P_sf"/>
</dbReference>
<dbReference type="InterPro" id="IPR005467">
    <property type="entry name" value="His_kinase_dom"/>
</dbReference>